<dbReference type="GO" id="GO:0005525">
    <property type="term" value="F:GTP binding"/>
    <property type="evidence" value="ECO:0007669"/>
    <property type="project" value="UniProtKB-KW"/>
</dbReference>
<gene>
    <name evidence="3" type="ORF">TTAC_LOCUS3728</name>
</gene>
<dbReference type="EMBL" id="UYWX01002939">
    <property type="protein sequence ID" value="VDM23235.1"/>
    <property type="molecule type" value="Genomic_DNA"/>
</dbReference>
<evidence type="ECO:0000313" key="5">
    <source>
        <dbReference type="WBParaSite" id="TTAC_0000374301-mRNA-1"/>
    </source>
</evidence>
<sequence length="139" mass="15618">MSDYDRLKVIVVGDSGVGKTAFVHLLCYEQVLPNPSWTVGCSIELSIFPRPGSTDNAINRMGHSRTLNGERYFVEFWDIGGSANHANTRSVFYDNVHGVILVHDLTNKKSEANLEKWLIEVTSKGRAYVNNSLWIFLVT</sequence>
<dbReference type="SUPFAM" id="SSF52540">
    <property type="entry name" value="P-loop containing nucleoside triphosphate hydrolases"/>
    <property type="match status" value="1"/>
</dbReference>
<evidence type="ECO:0000256" key="1">
    <source>
        <dbReference type="ARBA" id="ARBA00022741"/>
    </source>
</evidence>
<dbReference type="OrthoDB" id="5914890at2759"/>
<dbReference type="Gene3D" id="3.40.50.300">
    <property type="entry name" value="P-loop containing nucleotide triphosphate hydrolases"/>
    <property type="match status" value="1"/>
</dbReference>
<dbReference type="STRING" id="6205.A0A0R3WSK3"/>
<dbReference type="PANTHER" id="PTHR24073">
    <property type="entry name" value="DRAB5-RELATED"/>
    <property type="match status" value="1"/>
</dbReference>
<keyword evidence="1" id="KW-0547">Nucleotide-binding</keyword>
<evidence type="ECO:0000313" key="3">
    <source>
        <dbReference type="EMBL" id="VDM23235.1"/>
    </source>
</evidence>
<dbReference type="InterPro" id="IPR027417">
    <property type="entry name" value="P-loop_NTPase"/>
</dbReference>
<name>A0A0R3WSK3_HYDTA</name>
<reference evidence="3 4" key="2">
    <citation type="submission" date="2018-11" db="EMBL/GenBank/DDBJ databases">
        <authorList>
            <consortium name="Pathogen Informatics"/>
        </authorList>
    </citation>
    <scope>NUCLEOTIDE SEQUENCE [LARGE SCALE GENOMIC DNA]</scope>
</reference>
<dbReference type="WBParaSite" id="TTAC_0000374301-mRNA-1">
    <property type="protein sequence ID" value="TTAC_0000374301-mRNA-1"/>
    <property type="gene ID" value="TTAC_0000374301"/>
</dbReference>
<dbReference type="AlphaFoldDB" id="A0A0R3WSK3"/>
<reference evidence="5" key="1">
    <citation type="submission" date="2017-02" db="UniProtKB">
        <authorList>
            <consortium name="WormBaseParasite"/>
        </authorList>
    </citation>
    <scope>IDENTIFICATION</scope>
</reference>
<evidence type="ECO:0000256" key="2">
    <source>
        <dbReference type="ARBA" id="ARBA00023134"/>
    </source>
</evidence>
<dbReference type="SMART" id="SM00175">
    <property type="entry name" value="RAB"/>
    <property type="match status" value="1"/>
</dbReference>
<dbReference type="PROSITE" id="PS51419">
    <property type="entry name" value="RAB"/>
    <property type="match status" value="1"/>
</dbReference>
<organism evidence="5">
    <name type="scientific">Hydatigena taeniaeformis</name>
    <name type="common">Feline tapeworm</name>
    <name type="synonym">Taenia taeniaeformis</name>
    <dbReference type="NCBI Taxonomy" id="6205"/>
    <lineage>
        <taxon>Eukaryota</taxon>
        <taxon>Metazoa</taxon>
        <taxon>Spiralia</taxon>
        <taxon>Lophotrochozoa</taxon>
        <taxon>Platyhelminthes</taxon>
        <taxon>Cestoda</taxon>
        <taxon>Eucestoda</taxon>
        <taxon>Cyclophyllidea</taxon>
        <taxon>Taeniidae</taxon>
        <taxon>Hydatigera</taxon>
    </lineage>
</organism>
<protein>
    <submittedName>
        <fullName evidence="5">Ras-related protein Rab-18</fullName>
    </submittedName>
</protein>
<keyword evidence="4" id="KW-1185">Reference proteome</keyword>
<keyword evidence="2" id="KW-0342">GTP-binding</keyword>
<proteinExistence type="predicted"/>
<evidence type="ECO:0000313" key="4">
    <source>
        <dbReference type="Proteomes" id="UP000274429"/>
    </source>
</evidence>
<dbReference type="Proteomes" id="UP000274429">
    <property type="component" value="Unassembled WGS sequence"/>
</dbReference>
<dbReference type="Pfam" id="PF08477">
    <property type="entry name" value="Roc"/>
    <property type="match status" value="1"/>
</dbReference>
<accession>A0A0R3WSK3</accession>